<evidence type="ECO:0000313" key="2">
    <source>
        <dbReference type="EMBL" id="KAJ8985383.1"/>
    </source>
</evidence>
<accession>A0ABQ9K445</accession>
<gene>
    <name evidence="2" type="ORF">NQ317_007540</name>
</gene>
<dbReference type="EMBL" id="JAPWTJ010000015">
    <property type="protein sequence ID" value="KAJ8985383.1"/>
    <property type="molecule type" value="Genomic_DNA"/>
</dbReference>
<evidence type="ECO:0000313" key="3">
    <source>
        <dbReference type="Proteomes" id="UP001162164"/>
    </source>
</evidence>
<feature type="compositionally biased region" description="Acidic residues" evidence="1">
    <location>
        <begin position="140"/>
        <end position="157"/>
    </location>
</feature>
<keyword evidence="3" id="KW-1185">Reference proteome</keyword>
<evidence type="ECO:0000256" key="1">
    <source>
        <dbReference type="SAM" id="MobiDB-lite"/>
    </source>
</evidence>
<protein>
    <submittedName>
        <fullName evidence="2">Uncharacterized protein</fullName>
    </submittedName>
</protein>
<dbReference type="InterPro" id="IPR034754">
    <property type="entry name" value="GEMIN8"/>
</dbReference>
<organism evidence="2 3">
    <name type="scientific">Molorchus minor</name>
    <dbReference type="NCBI Taxonomy" id="1323400"/>
    <lineage>
        <taxon>Eukaryota</taxon>
        <taxon>Metazoa</taxon>
        <taxon>Ecdysozoa</taxon>
        <taxon>Arthropoda</taxon>
        <taxon>Hexapoda</taxon>
        <taxon>Insecta</taxon>
        <taxon>Pterygota</taxon>
        <taxon>Neoptera</taxon>
        <taxon>Endopterygota</taxon>
        <taxon>Coleoptera</taxon>
        <taxon>Polyphaga</taxon>
        <taxon>Cucujiformia</taxon>
        <taxon>Chrysomeloidea</taxon>
        <taxon>Cerambycidae</taxon>
        <taxon>Lamiinae</taxon>
        <taxon>Monochamini</taxon>
        <taxon>Molorchus</taxon>
    </lineage>
</organism>
<feature type="region of interest" description="Disordered" evidence="1">
    <location>
        <begin position="122"/>
        <end position="185"/>
    </location>
</feature>
<comment type="caution">
    <text evidence="2">The sequence shown here is derived from an EMBL/GenBank/DDBJ whole genome shotgun (WGS) entry which is preliminary data.</text>
</comment>
<dbReference type="Pfam" id="PF15348">
    <property type="entry name" value="GEMIN8"/>
    <property type="match status" value="1"/>
</dbReference>
<reference evidence="2" key="1">
    <citation type="journal article" date="2023" name="Insect Mol. Biol.">
        <title>Genome sequencing provides insights into the evolution of gene families encoding plant cell wall-degrading enzymes in longhorned beetles.</title>
        <authorList>
            <person name="Shin N.R."/>
            <person name="Okamura Y."/>
            <person name="Kirsch R."/>
            <person name="Pauchet Y."/>
        </authorList>
    </citation>
    <scope>NUCLEOTIDE SEQUENCE</scope>
    <source>
        <strain evidence="2">MMC_N1</strain>
    </source>
</reference>
<sequence length="233" mass="26764">MADSVKRASKSLKTRESFKKKIFNQIPLAYQKLFETDTSQQKQTQVLQIIKKNTKDLCSAVEVFDISDMDWAPSCSSAPIPPEVTEWQNKDQIAYWKSRAISLELENRMLHEHLRNVYAKTIEGNSKHGTESRENNENNTELDSEVAESSEGSEEGEIVIKKRKQRSNSEIKVKPQILPREPEGKNRLEEMKNIYGQAAPKIMGMETAVQLNYERLTNKLNPPYWPGLPLRLS</sequence>
<feature type="compositionally biased region" description="Basic and acidic residues" evidence="1">
    <location>
        <begin position="125"/>
        <end position="136"/>
    </location>
</feature>
<dbReference type="PANTHER" id="PTHR16238:SF7">
    <property type="entry name" value="GEM-ASSOCIATED PROTEIN 8"/>
    <property type="match status" value="1"/>
</dbReference>
<dbReference type="Proteomes" id="UP001162164">
    <property type="component" value="Unassembled WGS sequence"/>
</dbReference>
<dbReference type="PANTHER" id="PTHR16238">
    <property type="entry name" value="GEM-ASSOCIATED PROTEIN 8"/>
    <property type="match status" value="1"/>
</dbReference>
<proteinExistence type="predicted"/>
<name>A0ABQ9K445_9CUCU</name>